<evidence type="ECO:0000256" key="1">
    <source>
        <dbReference type="SAM" id="MobiDB-lite"/>
    </source>
</evidence>
<dbReference type="CDD" id="cd17470">
    <property type="entry name" value="T3SS_Flik_C"/>
    <property type="match status" value="1"/>
</dbReference>
<keyword evidence="4" id="KW-1185">Reference proteome</keyword>
<reference evidence="3" key="2">
    <citation type="submission" date="2020-09" db="EMBL/GenBank/DDBJ databases">
        <authorList>
            <person name="Sun Q."/>
            <person name="Zhou Y."/>
        </authorList>
    </citation>
    <scope>NUCLEOTIDE SEQUENCE</scope>
    <source>
        <strain evidence="3">CGMCC 1.12921</strain>
    </source>
</reference>
<evidence type="ECO:0000259" key="2">
    <source>
        <dbReference type="Pfam" id="PF02120"/>
    </source>
</evidence>
<accession>A0A8J2Y5E4</accession>
<feature type="compositionally biased region" description="Low complexity" evidence="1">
    <location>
        <begin position="180"/>
        <end position="193"/>
    </location>
</feature>
<reference evidence="3" key="1">
    <citation type="journal article" date="2014" name="Int. J. Syst. Evol. Microbiol.">
        <title>Complete genome sequence of Corynebacterium casei LMG S-19264T (=DSM 44701T), isolated from a smear-ripened cheese.</title>
        <authorList>
            <consortium name="US DOE Joint Genome Institute (JGI-PGF)"/>
            <person name="Walter F."/>
            <person name="Albersmeier A."/>
            <person name="Kalinowski J."/>
            <person name="Ruckert C."/>
        </authorList>
    </citation>
    <scope>NUCLEOTIDE SEQUENCE</scope>
    <source>
        <strain evidence="3">CGMCC 1.12921</strain>
    </source>
</reference>
<feature type="region of interest" description="Disordered" evidence="1">
    <location>
        <begin position="138"/>
        <end position="206"/>
    </location>
</feature>
<feature type="domain" description="Flagellar hook-length control protein-like C-terminal" evidence="2">
    <location>
        <begin position="629"/>
        <end position="707"/>
    </location>
</feature>
<organism evidence="3 4">
    <name type="scientific">Aquisalinus flavus</name>
    <dbReference type="NCBI Taxonomy" id="1526572"/>
    <lineage>
        <taxon>Bacteria</taxon>
        <taxon>Pseudomonadati</taxon>
        <taxon>Pseudomonadota</taxon>
        <taxon>Alphaproteobacteria</taxon>
        <taxon>Parvularculales</taxon>
        <taxon>Parvularculaceae</taxon>
        <taxon>Aquisalinus</taxon>
    </lineage>
</organism>
<gene>
    <name evidence="3" type="ORF">GCM10011342_21350</name>
</gene>
<evidence type="ECO:0000313" key="3">
    <source>
        <dbReference type="EMBL" id="GGD12315.1"/>
    </source>
</evidence>
<feature type="compositionally biased region" description="Polar residues" evidence="1">
    <location>
        <begin position="165"/>
        <end position="177"/>
    </location>
</feature>
<protein>
    <recommendedName>
        <fullName evidence="2">Flagellar hook-length control protein-like C-terminal domain-containing protein</fullName>
    </recommendedName>
</protein>
<feature type="region of interest" description="Disordered" evidence="1">
    <location>
        <begin position="505"/>
        <end position="561"/>
    </location>
</feature>
<sequence length="758" mass="76749">MQFLSDLLFSGEDLLQASAAPVANGLGPRAGDGISLQLQQESRAFASAFDAVSRVEISADPLTFDAPAPPAPATEAPATAAPAPVVPAAAAYSPSRFAHDLSAAPEEISPVTEYGVEPRKANSLNDQGYAVVELPAATAPAPAGNEQRREREMTNAVEREPGQLRVTSGPANQSDSGQVPAAADETAADTTPPVLDRQTPARHEATPDEIAPKATAGVTVATEGAAATEITRDTWATGVTGAPDNLRRSDRADEPTPFASVAGWTEGKARDINSIPARPAPAGGATAPQAMAALPETPMPPESSALGNTSRPGNSPAPNVPPAAGPAAERPALSVLQQSAAPGELRASADAVVPQAASTAAAISLTETAGQTLAARQAGEQVAVPTQTNPASPVAPQDTITEQVAPHSAKPQSHAPKLPNIPFAITVVTRAAVPANAAQAMPAVPAGLAIETGLSVPVASAVLTPSANAAVATAPVDPAPAPAAQTLDPAVRTPPIAADVRTAQAQPQTIQGTAHQPAQEGMVAAPATQTPAAPAAAQATPGNPAPVPPAHPAGGPAAPQTDTAFTAIDFSEGPIKTVQQSIPGQAEAQQALLTPGSSASATAPASGVTRMIADPAIQSQALQQLATAIEASHKGSGRMELRLDPPELGRVSIDFRFDGDHRVTAILHADQPETASLMRRSLDILMRDLASAGFTDINLSMGSGGREAAQQQAGQQQAERPSHAGGQYASARDSETQAQKAPKGYRPAWSADTIDIRL</sequence>
<feature type="region of interest" description="Disordered" evidence="1">
    <location>
        <begin position="294"/>
        <end position="330"/>
    </location>
</feature>
<dbReference type="RefSeq" id="WP_188158434.1">
    <property type="nucleotide sequence ID" value="NZ_BMGH01000001.1"/>
</dbReference>
<evidence type="ECO:0000313" key="4">
    <source>
        <dbReference type="Proteomes" id="UP000613582"/>
    </source>
</evidence>
<dbReference type="AlphaFoldDB" id="A0A8J2Y5E4"/>
<feature type="region of interest" description="Disordered" evidence="1">
    <location>
        <begin position="701"/>
        <end position="758"/>
    </location>
</feature>
<feature type="compositionally biased region" description="Polar residues" evidence="1">
    <location>
        <begin position="505"/>
        <end position="516"/>
    </location>
</feature>
<feature type="region of interest" description="Disordered" evidence="1">
    <location>
        <begin position="237"/>
        <end position="259"/>
    </location>
</feature>
<feature type="compositionally biased region" description="Basic and acidic residues" evidence="1">
    <location>
        <begin position="146"/>
        <end position="162"/>
    </location>
</feature>
<dbReference type="EMBL" id="BMGH01000001">
    <property type="protein sequence ID" value="GGD12315.1"/>
    <property type="molecule type" value="Genomic_DNA"/>
</dbReference>
<comment type="caution">
    <text evidence="3">The sequence shown here is derived from an EMBL/GenBank/DDBJ whole genome shotgun (WGS) entry which is preliminary data.</text>
</comment>
<name>A0A8J2Y5E4_9PROT</name>
<feature type="compositionally biased region" description="Low complexity" evidence="1">
    <location>
        <begin position="706"/>
        <end position="719"/>
    </location>
</feature>
<dbReference type="Gene3D" id="3.30.750.140">
    <property type="match status" value="1"/>
</dbReference>
<dbReference type="Pfam" id="PF02120">
    <property type="entry name" value="Flg_hook"/>
    <property type="match status" value="1"/>
</dbReference>
<dbReference type="InterPro" id="IPR038610">
    <property type="entry name" value="FliK-like_C_sf"/>
</dbReference>
<feature type="compositionally biased region" description="Low complexity" evidence="1">
    <location>
        <begin position="524"/>
        <end position="542"/>
    </location>
</feature>
<dbReference type="InterPro" id="IPR021136">
    <property type="entry name" value="Flagellar_hook_control-like_C"/>
</dbReference>
<dbReference type="Proteomes" id="UP000613582">
    <property type="component" value="Unassembled WGS sequence"/>
</dbReference>
<feature type="compositionally biased region" description="Basic and acidic residues" evidence="1">
    <location>
        <begin position="245"/>
        <end position="254"/>
    </location>
</feature>
<proteinExistence type="predicted"/>